<comment type="caution">
    <text evidence="1">The sequence shown here is derived from an EMBL/GenBank/DDBJ whole genome shotgun (WGS) entry which is preliminary data.</text>
</comment>
<keyword evidence="2" id="KW-1185">Reference proteome</keyword>
<proteinExistence type="predicted"/>
<dbReference type="Proteomes" id="UP001319882">
    <property type="component" value="Unassembled WGS sequence"/>
</dbReference>
<name>A0ABS8DPC7_9GAMM</name>
<accession>A0ABS8DPC7</accession>
<evidence type="ECO:0000313" key="1">
    <source>
        <dbReference type="EMBL" id="MCB8888151.1"/>
    </source>
</evidence>
<dbReference type="EMBL" id="WHVL01000001">
    <property type="protein sequence ID" value="MCB8888151.1"/>
    <property type="molecule type" value="Genomic_DNA"/>
</dbReference>
<evidence type="ECO:0000313" key="2">
    <source>
        <dbReference type="Proteomes" id="UP001319882"/>
    </source>
</evidence>
<gene>
    <name evidence="1" type="ORF">GEV37_03295</name>
</gene>
<organism evidence="1 2">
    <name type="scientific">Vreelandella malpeensis</name>
    <dbReference type="NCBI Taxonomy" id="1172368"/>
    <lineage>
        <taxon>Bacteria</taxon>
        <taxon>Pseudomonadati</taxon>
        <taxon>Pseudomonadota</taxon>
        <taxon>Gammaproteobacteria</taxon>
        <taxon>Oceanospirillales</taxon>
        <taxon>Halomonadaceae</taxon>
        <taxon>Vreelandella</taxon>
    </lineage>
</organism>
<protein>
    <submittedName>
        <fullName evidence="1">Uncharacterized protein</fullName>
    </submittedName>
</protein>
<reference evidence="1 2" key="1">
    <citation type="journal article" date="2021" name="Sci. Rep.">
        <title>Genome analysis of a halophilic bacterium Halomonas malpeensis YU-PRIM-29(T) reveals its exopolysaccharide and pigment producing capabilities.</title>
        <authorList>
            <person name="Athmika"/>
            <person name="Ghate S.D."/>
            <person name="Arun A.B."/>
            <person name="Rao S.S."/>
            <person name="Kumar S.T.A."/>
            <person name="Kandiyil M.K."/>
            <person name="Saptami K."/>
            <person name="Rekha P.D."/>
        </authorList>
    </citation>
    <scope>NUCLEOTIDE SEQUENCE [LARGE SCALE GENOMIC DNA]</scope>
    <source>
        <strain evidence="2">prim 29</strain>
    </source>
</reference>
<sequence>MTSNENDGQARGPNGSARLDSMMTGAVAYMLMINQTFHLNKSLMNSRRDVRGMSAAFLRSGGQNFRAELPDQRRRADQELGEFNAYITGILQRAASC</sequence>